<dbReference type="Pfam" id="PF05698">
    <property type="entry name" value="Trigger_C"/>
    <property type="match status" value="1"/>
</dbReference>
<sequence length="438" mass="47939">MKTSVERLNPTRVKLNIEVTPEEFKPSLDHAYEHIAQQVNVPGFRKGKIPGALLDQRVGRPAILAHAINDGLDGIYKKALEESKLRPLGQPKADVKSSPDENTFLGNLVVEIEVEVRPEIKLPGYRGLKVVVDTIKVGGKEIEDELDSLRARFGTLNTVDRAAKKGDFVSIDLAASINGKEIDSAENISYEVGSGNLLDGIDEALDTLTAGETTVFRSKLVGGDMAGEEAEVTVKVNAVKERELPAADDSFAQLASQFDTLKELKDDIEVQIAKSKSYSQGIQARDLLTEELLKIVDVPVSKEMIESDVNRHLEGEGRLQDDKHRAEVTLESEKSFKVQMLLDAIVDAEGVKVGEQELMQYLMLSSQNYGMDPNEFVETISKNGQVPAFVGEVARRKALSIVLSEAIVTDKANNPVDLGEFLKGDNSSQDSHAGHDHD</sequence>
<evidence type="ECO:0000256" key="2">
    <source>
        <dbReference type="ARBA" id="ARBA00005464"/>
    </source>
</evidence>
<evidence type="ECO:0000256" key="7">
    <source>
        <dbReference type="SAM" id="MobiDB-lite"/>
    </source>
</evidence>
<proteinExistence type="inferred from homology"/>
<evidence type="ECO:0000259" key="8">
    <source>
        <dbReference type="PROSITE" id="PS50059"/>
    </source>
</evidence>
<dbReference type="SUPFAM" id="SSF54534">
    <property type="entry name" value="FKBP-like"/>
    <property type="match status" value="1"/>
</dbReference>
<evidence type="ECO:0000256" key="6">
    <source>
        <dbReference type="ARBA" id="ARBA00023235"/>
    </source>
</evidence>
<dbReference type="InterPro" id="IPR036611">
    <property type="entry name" value="Trigger_fac_ribosome-bd_sf"/>
</dbReference>
<dbReference type="NCBIfam" id="TIGR00115">
    <property type="entry name" value="tig"/>
    <property type="match status" value="1"/>
</dbReference>
<dbReference type="Pfam" id="PF05697">
    <property type="entry name" value="Trigger_N"/>
    <property type="match status" value="1"/>
</dbReference>
<dbReference type="GO" id="GO:0015031">
    <property type="term" value="P:protein transport"/>
    <property type="evidence" value="ECO:0007669"/>
    <property type="project" value="InterPro"/>
</dbReference>
<comment type="similarity">
    <text evidence="2">Belongs to the FKBP-type PPIase family. Tig subfamily.</text>
</comment>
<dbReference type="PIRSF" id="PIRSF003095">
    <property type="entry name" value="Trigger_factor"/>
    <property type="match status" value="1"/>
</dbReference>
<dbReference type="InterPro" id="IPR027304">
    <property type="entry name" value="Trigger_fact/SurA_dom_sf"/>
</dbReference>
<dbReference type="GO" id="GO:0003755">
    <property type="term" value="F:peptidyl-prolyl cis-trans isomerase activity"/>
    <property type="evidence" value="ECO:0007669"/>
    <property type="project" value="UniProtKB-KW"/>
</dbReference>
<dbReference type="PANTHER" id="PTHR30560:SF3">
    <property type="entry name" value="TRIGGER FACTOR-LIKE PROTEIN TIG, CHLOROPLASTIC"/>
    <property type="match status" value="1"/>
</dbReference>
<dbReference type="SUPFAM" id="SSF102735">
    <property type="entry name" value="Trigger factor ribosome-binding domain"/>
    <property type="match status" value="1"/>
</dbReference>
<dbReference type="InterPro" id="IPR008880">
    <property type="entry name" value="Trigger_fac_C"/>
</dbReference>
<dbReference type="AlphaFoldDB" id="A0A6J6C7N8"/>
<keyword evidence="5" id="KW-0143">Chaperone</keyword>
<reference evidence="9" key="1">
    <citation type="submission" date="2020-05" db="EMBL/GenBank/DDBJ databases">
        <authorList>
            <person name="Chiriac C."/>
            <person name="Salcher M."/>
            <person name="Ghai R."/>
            <person name="Kavagutti S V."/>
        </authorList>
    </citation>
    <scope>NUCLEOTIDE SEQUENCE</scope>
</reference>
<dbReference type="GO" id="GO:0043335">
    <property type="term" value="P:protein unfolding"/>
    <property type="evidence" value="ECO:0007669"/>
    <property type="project" value="TreeGrafter"/>
</dbReference>
<dbReference type="InterPro" id="IPR046357">
    <property type="entry name" value="PPIase_dom_sf"/>
</dbReference>
<dbReference type="Pfam" id="PF00254">
    <property type="entry name" value="FKBP_C"/>
    <property type="match status" value="1"/>
</dbReference>
<dbReference type="PANTHER" id="PTHR30560">
    <property type="entry name" value="TRIGGER FACTOR CHAPERONE AND PEPTIDYL-PROLYL CIS/TRANS ISOMERASE"/>
    <property type="match status" value="1"/>
</dbReference>
<dbReference type="GO" id="GO:0044183">
    <property type="term" value="F:protein folding chaperone"/>
    <property type="evidence" value="ECO:0007669"/>
    <property type="project" value="TreeGrafter"/>
</dbReference>
<dbReference type="InterPro" id="IPR037041">
    <property type="entry name" value="Trigger_fac_C_sf"/>
</dbReference>
<evidence type="ECO:0000256" key="5">
    <source>
        <dbReference type="ARBA" id="ARBA00023186"/>
    </source>
</evidence>
<organism evidence="9">
    <name type="scientific">freshwater metagenome</name>
    <dbReference type="NCBI Taxonomy" id="449393"/>
    <lineage>
        <taxon>unclassified sequences</taxon>
        <taxon>metagenomes</taxon>
        <taxon>ecological metagenomes</taxon>
    </lineage>
</organism>
<dbReference type="InterPro" id="IPR001179">
    <property type="entry name" value="PPIase_FKBP_dom"/>
</dbReference>
<evidence type="ECO:0000256" key="4">
    <source>
        <dbReference type="ARBA" id="ARBA00023110"/>
    </source>
</evidence>
<evidence type="ECO:0000256" key="3">
    <source>
        <dbReference type="ARBA" id="ARBA00013194"/>
    </source>
</evidence>
<keyword evidence="4" id="KW-0697">Rotamase</keyword>
<dbReference type="EMBL" id="CAEZSX010000004">
    <property type="protein sequence ID" value="CAB4547312.1"/>
    <property type="molecule type" value="Genomic_DNA"/>
</dbReference>
<dbReference type="InterPro" id="IPR005215">
    <property type="entry name" value="Trig_fac"/>
</dbReference>
<dbReference type="PROSITE" id="PS50059">
    <property type="entry name" value="FKBP_PPIASE"/>
    <property type="match status" value="1"/>
</dbReference>
<evidence type="ECO:0000256" key="1">
    <source>
        <dbReference type="ARBA" id="ARBA00000971"/>
    </source>
</evidence>
<dbReference type="SUPFAM" id="SSF109998">
    <property type="entry name" value="Triger factor/SurA peptide-binding domain-like"/>
    <property type="match status" value="1"/>
</dbReference>
<keyword evidence="6" id="KW-0413">Isomerase</keyword>
<gene>
    <name evidence="9" type="ORF">UFOPK1537_00068</name>
</gene>
<evidence type="ECO:0000313" key="9">
    <source>
        <dbReference type="EMBL" id="CAB4547312.1"/>
    </source>
</evidence>
<accession>A0A6J6C7N8</accession>
<protein>
    <recommendedName>
        <fullName evidence="3">peptidylprolyl isomerase</fullName>
        <ecNumber evidence="3">5.2.1.8</ecNumber>
    </recommendedName>
</protein>
<dbReference type="HAMAP" id="MF_00303">
    <property type="entry name" value="Trigger_factor_Tig"/>
    <property type="match status" value="1"/>
</dbReference>
<dbReference type="EC" id="5.2.1.8" evidence="3"/>
<dbReference type="GO" id="GO:0043022">
    <property type="term" value="F:ribosome binding"/>
    <property type="evidence" value="ECO:0007669"/>
    <property type="project" value="TreeGrafter"/>
</dbReference>
<dbReference type="InterPro" id="IPR008881">
    <property type="entry name" value="Trigger_fac_ribosome-bd_bac"/>
</dbReference>
<dbReference type="GO" id="GO:0051083">
    <property type="term" value="P:'de novo' cotranslational protein folding"/>
    <property type="evidence" value="ECO:0007669"/>
    <property type="project" value="TreeGrafter"/>
</dbReference>
<dbReference type="Gene3D" id="1.10.3120.10">
    <property type="entry name" value="Trigger factor, C-terminal domain"/>
    <property type="match status" value="1"/>
</dbReference>
<comment type="catalytic activity">
    <reaction evidence="1">
        <text>[protein]-peptidylproline (omega=180) = [protein]-peptidylproline (omega=0)</text>
        <dbReference type="Rhea" id="RHEA:16237"/>
        <dbReference type="Rhea" id="RHEA-COMP:10747"/>
        <dbReference type="Rhea" id="RHEA-COMP:10748"/>
        <dbReference type="ChEBI" id="CHEBI:83833"/>
        <dbReference type="ChEBI" id="CHEBI:83834"/>
        <dbReference type="EC" id="5.2.1.8"/>
    </reaction>
</comment>
<name>A0A6J6C7N8_9ZZZZ</name>
<dbReference type="Gene3D" id="3.30.70.1050">
    <property type="entry name" value="Trigger factor ribosome-binding domain"/>
    <property type="match status" value="1"/>
</dbReference>
<feature type="domain" description="PPIase FKBP-type" evidence="8">
    <location>
        <begin position="166"/>
        <end position="212"/>
    </location>
</feature>
<dbReference type="Gene3D" id="3.10.50.40">
    <property type="match status" value="1"/>
</dbReference>
<feature type="region of interest" description="Disordered" evidence="7">
    <location>
        <begin position="419"/>
        <end position="438"/>
    </location>
</feature>